<evidence type="ECO:0008006" key="3">
    <source>
        <dbReference type="Google" id="ProtNLM"/>
    </source>
</evidence>
<accession>A0A3D8GSH9</accession>
<comment type="caution">
    <text evidence="1">The sequence shown here is derived from an EMBL/GenBank/DDBJ whole genome shotgun (WGS) entry which is preliminary data.</text>
</comment>
<gene>
    <name evidence="1" type="ORF">DRW41_06195</name>
</gene>
<dbReference type="EMBL" id="QNQT01000002">
    <property type="protein sequence ID" value="RDU37434.1"/>
    <property type="molecule type" value="Genomic_DNA"/>
</dbReference>
<dbReference type="AlphaFoldDB" id="A0A3D8GSH9"/>
<dbReference type="RefSeq" id="WP_115451108.1">
    <property type="nucleotide sequence ID" value="NZ_QNQT01000002.1"/>
</dbReference>
<protein>
    <recommendedName>
        <fullName evidence="3">YwdI family protein</fullName>
    </recommendedName>
</protein>
<proteinExistence type="predicted"/>
<dbReference type="InterPro" id="IPR035218">
    <property type="entry name" value="DUF5327"/>
</dbReference>
<evidence type="ECO:0000313" key="1">
    <source>
        <dbReference type="EMBL" id="RDU37434.1"/>
    </source>
</evidence>
<name>A0A3D8GSH9_9BACI</name>
<dbReference type="Pfam" id="PF17261">
    <property type="entry name" value="DUF5327"/>
    <property type="match status" value="1"/>
</dbReference>
<evidence type="ECO:0000313" key="2">
    <source>
        <dbReference type="Proteomes" id="UP000257144"/>
    </source>
</evidence>
<dbReference type="Proteomes" id="UP000257144">
    <property type="component" value="Unassembled WGS sequence"/>
</dbReference>
<organism evidence="1 2">
    <name type="scientific">Neobacillus piezotolerans</name>
    <dbReference type="NCBI Taxonomy" id="2259171"/>
    <lineage>
        <taxon>Bacteria</taxon>
        <taxon>Bacillati</taxon>
        <taxon>Bacillota</taxon>
        <taxon>Bacilli</taxon>
        <taxon>Bacillales</taxon>
        <taxon>Bacillaceae</taxon>
        <taxon>Neobacillus</taxon>
    </lineage>
</organism>
<reference evidence="1 2" key="1">
    <citation type="submission" date="2018-07" db="EMBL/GenBank/DDBJ databases">
        <title>Bacillus sp. YLB-04 draft genome sequence.</title>
        <authorList>
            <person name="Yu L."/>
            <person name="Tang X."/>
        </authorList>
    </citation>
    <scope>NUCLEOTIDE SEQUENCE [LARGE SCALE GENOMIC DNA]</scope>
    <source>
        <strain evidence="1 2">YLB-04</strain>
    </source>
</reference>
<sequence length="90" mass="10334">MNIHIKTLLAKMEEELVRAKAAEKEDELREKLYSIKTLCEVVLADSTKPVQVERRPLTERPFQAARFQAQDQGKKLVLDDDANGDSIFDF</sequence>
<dbReference type="OrthoDB" id="2361717at2"/>
<keyword evidence="2" id="KW-1185">Reference proteome</keyword>